<evidence type="ECO:0000256" key="1">
    <source>
        <dbReference type="ARBA" id="ARBA00044755"/>
    </source>
</evidence>
<evidence type="ECO:0008006" key="5">
    <source>
        <dbReference type="Google" id="ProtNLM"/>
    </source>
</evidence>
<evidence type="ECO:0000313" key="3">
    <source>
        <dbReference type="EMBL" id="KJV06609.1"/>
    </source>
</evidence>
<reference evidence="3 4" key="2">
    <citation type="journal article" date="2016" name="Microb. Ecol.">
        <title>Genome Characteristics of a Novel Type I Methanotroph (Sn10-6) Isolated from a Flooded Indian Rice Field.</title>
        <authorList>
            <person name="Rahalkar M.C."/>
            <person name="Pandit P.S."/>
            <person name="Dhakephalkar P.K."/>
            <person name="Pore S."/>
            <person name="Arora P."/>
            <person name="Kapse N."/>
        </authorList>
    </citation>
    <scope>NUCLEOTIDE SEQUENCE [LARGE SCALE GENOMIC DNA]</scope>
    <source>
        <strain evidence="3 4">Sn10-6</strain>
    </source>
</reference>
<dbReference type="Pfam" id="PF04519">
    <property type="entry name" value="Bactofilin"/>
    <property type="match status" value="1"/>
</dbReference>
<protein>
    <recommendedName>
        <fullName evidence="5">Cell shape determination protein CcmA</fullName>
    </recommendedName>
</protein>
<dbReference type="EMBL" id="LAJX01000099">
    <property type="protein sequence ID" value="KJV06609.1"/>
    <property type="molecule type" value="Genomic_DNA"/>
</dbReference>
<reference evidence="4" key="1">
    <citation type="submission" date="2015-03" db="EMBL/GenBank/DDBJ databases">
        <title>Draft genome sequence of a novel methanotroph (Sn10-6) isolated from flooded ricefield rhizosphere in India.</title>
        <authorList>
            <person name="Pandit P.S."/>
            <person name="Pore S.D."/>
            <person name="Arora P."/>
            <person name="Kapse N.G."/>
            <person name="Dhakephalkar P.K."/>
            <person name="Rahalkar M.C."/>
        </authorList>
    </citation>
    <scope>NUCLEOTIDE SEQUENCE [LARGE SCALE GENOMIC DNA]</scope>
    <source>
        <strain evidence="4">Sn10-6</strain>
    </source>
</reference>
<evidence type="ECO:0000313" key="4">
    <source>
        <dbReference type="Proteomes" id="UP000033684"/>
    </source>
</evidence>
<accession>A0A0F3IM33</accession>
<dbReference type="AlphaFoldDB" id="A0A0F3IM33"/>
<dbReference type="InterPro" id="IPR007607">
    <property type="entry name" value="BacA/B"/>
</dbReference>
<name>A0A0F3IM33_9GAMM</name>
<dbReference type="RefSeq" id="WP_045779148.1">
    <property type="nucleotide sequence ID" value="NZ_LAJX01000099.1"/>
</dbReference>
<sequence>MWKREPAATENNTTALPDVVNSQTQRTERVIDKLAANIGKSVIIKGELTGSEDLLVEGQVEGKINLKDHILTVGINGRVNAEINAKAVIVQGQVIGNVIASERVVIRENGSVDGDIAAPKVAIAEGALFKGKIDMQTNRPSVKAPQVLLEPSVKKDKDNA</sequence>
<comment type="caution">
    <text evidence="3">The sequence shown here is derived from an EMBL/GenBank/DDBJ whole genome shotgun (WGS) entry which is preliminary data.</text>
</comment>
<feature type="region of interest" description="Disordered" evidence="2">
    <location>
        <begin position="140"/>
        <end position="160"/>
    </location>
</feature>
<organism evidence="3 4">
    <name type="scientific">Methylocucumis oryzae</name>
    <dbReference type="NCBI Taxonomy" id="1632867"/>
    <lineage>
        <taxon>Bacteria</taxon>
        <taxon>Pseudomonadati</taxon>
        <taxon>Pseudomonadota</taxon>
        <taxon>Gammaproteobacteria</taxon>
        <taxon>Methylococcales</taxon>
        <taxon>Methylococcaceae</taxon>
        <taxon>Methylocucumis</taxon>
    </lineage>
</organism>
<dbReference type="PANTHER" id="PTHR35024:SF4">
    <property type="entry name" value="POLYMER-FORMING CYTOSKELETAL PROTEIN"/>
    <property type="match status" value="1"/>
</dbReference>
<gene>
    <name evidence="3" type="ORF">VZ94_10190</name>
</gene>
<keyword evidence="4" id="KW-1185">Reference proteome</keyword>
<dbReference type="Proteomes" id="UP000033684">
    <property type="component" value="Unassembled WGS sequence"/>
</dbReference>
<evidence type="ECO:0000256" key="2">
    <source>
        <dbReference type="SAM" id="MobiDB-lite"/>
    </source>
</evidence>
<dbReference type="PANTHER" id="PTHR35024">
    <property type="entry name" value="HYPOTHETICAL CYTOSOLIC PROTEIN"/>
    <property type="match status" value="1"/>
</dbReference>
<dbReference type="OrthoDB" id="9811682at2"/>
<proteinExistence type="inferred from homology"/>
<comment type="similarity">
    <text evidence="1">Belongs to the bactofilin family.</text>
</comment>